<protein>
    <submittedName>
        <fullName evidence="4">Ankyrin repeat domain 39</fullName>
    </submittedName>
</protein>
<dbReference type="AlphaFoldDB" id="A0A8C4QRX9"/>
<proteinExistence type="predicted"/>
<dbReference type="Gene3D" id="1.25.40.20">
    <property type="entry name" value="Ankyrin repeat-containing domain"/>
    <property type="match status" value="1"/>
</dbReference>
<dbReference type="Proteomes" id="UP000694388">
    <property type="component" value="Unplaced"/>
</dbReference>
<evidence type="ECO:0000313" key="4">
    <source>
        <dbReference type="Ensembl" id="ENSEBUP00000018501.1"/>
    </source>
</evidence>
<dbReference type="Pfam" id="PF12796">
    <property type="entry name" value="Ank_2"/>
    <property type="match status" value="1"/>
</dbReference>
<sequence>MSCGHCGHGEAWPRELGQSLEEMDFERGIWTAALDGNVERIEAFLRKGVRPDIRDSSGFTALHYASRAGHEAACRALLIAGADVNARTPGGATPLHRAATQGHHSVISLLMHHGGDPGLIDGDDCRPSDKVTDITCRYLLEERVVR</sequence>
<feature type="repeat" description="ANK" evidence="3">
    <location>
        <begin position="57"/>
        <end position="89"/>
    </location>
</feature>
<dbReference type="Ensembl" id="ENSEBUT00000019077.1">
    <property type="protein sequence ID" value="ENSEBUP00000018501.1"/>
    <property type="gene ID" value="ENSEBUG00000011551.1"/>
</dbReference>
<dbReference type="PROSITE" id="PS50088">
    <property type="entry name" value="ANK_REPEAT"/>
    <property type="match status" value="2"/>
</dbReference>
<keyword evidence="1" id="KW-0677">Repeat</keyword>
<keyword evidence="2 3" id="KW-0040">ANK repeat</keyword>
<accession>A0A8C4QRX9</accession>
<evidence type="ECO:0000256" key="3">
    <source>
        <dbReference type="PROSITE-ProRule" id="PRU00023"/>
    </source>
</evidence>
<dbReference type="PROSITE" id="PS50297">
    <property type="entry name" value="ANK_REP_REGION"/>
    <property type="match status" value="2"/>
</dbReference>
<dbReference type="InterPro" id="IPR002110">
    <property type="entry name" value="Ankyrin_rpt"/>
</dbReference>
<dbReference type="InterPro" id="IPR036770">
    <property type="entry name" value="Ankyrin_rpt-contain_sf"/>
</dbReference>
<dbReference type="PANTHER" id="PTHR24171">
    <property type="entry name" value="ANKYRIN REPEAT DOMAIN-CONTAINING PROTEIN 39-RELATED"/>
    <property type="match status" value="1"/>
</dbReference>
<keyword evidence="5" id="KW-1185">Reference proteome</keyword>
<reference evidence="4" key="2">
    <citation type="submission" date="2025-09" db="UniProtKB">
        <authorList>
            <consortium name="Ensembl"/>
        </authorList>
    </citation>
    <scope>IDENTIFICATION</scope>
</reference>
<dbReference type="GeneTree" id="ENSGT00940000160547"/>
<dbReference type="PANTHER" id="PTHR24171:SF9">
    <property type="entry name" value="ANKYRIN REPEAT DOMAIN-CONTAINING PROTEIN 39"/>
    <property type="match status" value="1"/>
</dbReference>
<dbReference type="SMART" id="SM00248">
    <property type="entry name" value="ANK"/>
    <property type="match status" value="3"/>
</dbReference>
<evidence type="ECO:0000256" key="2">
    <source>
        <dbReference type="ARBA" id="ARBA00023043"/>
    </source>
</evidence>
<dbReference type="SUPFAM" id="SSF48403">
    <property type="entry name" value="Ankyrin repeat"/>
    <property type="match status" value="1"/>
</dbReference>
<name>A0A8C4QRX9_EPTBU</name>
<reference evidence="4" key="1">
    <citation type="submission" date="2025-08" db="UniProtKB">
        <authorList>
            <consortium name="Ensembl"/>
        </authorList>
    </citation>
    <scope>IDENTIFICATION</scope>
</reference>
<dbReference type="OMA" id="CNITSPN"/>
<feature type="repeat" description="ANK" evidence="3">
    <location>
        <begin position="90"/>
        <end position="122"/>
    </location>
</feature>
<evidence type="ECO:0000256" key="1">
    <source>
        <dbReference type="ARBA" id="ARBA00022737"/>
    </source>
</evidence>
<evidence type="ECO:0000313" key="5">
    <source>
        <dbReference type="Proteomes" id="UP000694388"/>
    </source>
</evidence>
<organism evidence="4 5">
    <name type="scientific">Eptatretus burgeri</name>
    <name type="common">Inshore hagfish</name>
    <dbReference type="NCBI Taxonomy" id="7764"/>
    <lineage>
        <taxon>Eukaryota</taxon>
        <taxon>Metazoa</taxon>
        <taxon>Chordata</taxon>
        <taxon>Craniata</taxon>
        <taxon>Vertebrata</taxon>
        <taxon>Cyclostomata</taxon>
        <taxon>Myxini</taxon>
        <taxon>Myxiniformes</taxon>
        <taxon>Myxinidae</taxon>
        <taxon>Eptatretinae</taxon>
        <taxon>Eptatretus</taxon>
    </lineage>
</organism>